<name>A0ABX6F490_KLUMA</name>
<comment type="similarity">
    <text evidence="2">Belongs to the TDA2 family.</text>
</comment>
<organism evidence="5 6">
    <name type="scientific">Kluyveromyces marxianus</name>
    <name type="common">Yeast</name>
    <name type="synonym">Candida kefyr</name>
    <dbReference type="NCBI Taxonomy" id="4911"/>
    <lineage>
        <taxon>Eukaryota</taxon>
        <taxon>Fungi</taxon>
        <taxon>Dikarya</taxon>
        <taxon>Ascomycota</taxon>
        <taxon>Saccharomycotina</taxon>
        <taxon>Saccharomycetes</taxon>
        <taxon>Saccharomycetales</taxon>
        <taxon>Saccharomycetaceae</taxon>
        <taxon>Kluyveromyces</taxon>
    </lineage>
</organism>
<evidence type="ECO:0000256" key="3">
    <source>
        <dbReference type="ARBA" id="ARBA00019193"/>
    </source>
</evidence>
<evidence type="ECO:0000256" key="1">
    <source>
        <dbReference type="ARBA" id="ARBA00004316"/>
    </source>
</evidence>
<sequence length="113" mass="12341">MTTEVEISDRSTELNGPVSAERLTTLLNDALGKDEPVQASIESVVKHLNESSSKHKFIVNATTLEANSVENADFSIDNYVGSSWNAKSDGVFHCQLKKGDRTTVLVSVFWIAV</sequence>
<dbReference type="InterPro" id="IPR038586">
    <property type="entry name" value="Tctex-1-like_sf"/>
</dbReference>
<dbReference type="CDD" id="cd21457">
    <property type="entry name" value="DLC-like_TDA2"/>
    <property type="match status" value="1"/>
</dbReference>
<keyword evidence="6" id="KW-1185">Reference proteome</keyword>
<reference evidence="5 6" key="2">
    <citation type="submission" date="2019-11" db="EMBL/GenBank/DDBJ databases">
        <authorList>
            <person name="Lu H."/>
        </authorList>
    </citation>
    <scope>NUCLEOTIDE SEQUENCE [LARGE SCALE GENOMIC DNA]</scope>
    <source>
        <strain evidence="5 6">FIM1</strain>
    </source>
</reference>
<evidence type="ECO:0000313" key="6">
    <source>
        <dbReference type="Proteomes" id="UP000422736"/>
    </source>
</evidence>
<accession>A0ABX6F490</accession>
<proteinExistence type="inferred from homology"/>
<evidence type="ECO:0000256" key="2">
    <source>
        <dbReference type="ARBA" id="ARBA00010778"/>
    </source>
</evidence>
<reference evidence="5 6" key="1">
    <citation type="submission" date="2016-03" db="EMBL/GenBank/DDBJ databases">
        <title>How can Kluyveromyces marxianus grow so fast - potential evolutionary course in Saccharomyces Complex revealed by comparative genomics.</title>
        <authorList>
            <person name="Mo W."/>
            <person name="Lu W."/>
            <person name="Yang X."/>
            <person name="Qi J."/>
            <person name="Lv H."/>
        </authorList>
    </citation>
    <scope>NUCLEOTIDE SEQUENCE [LARGE SCALE GENOMIC DNA]</scope>
    <source>
        <strain evidence="5 6">FIM1</strain>
    </source>
</reference>
<gene>
    <name evidence="5" type="primary">TDA2</name>
    <name evidence="5" type="ORF">FIM1_4471</name>
</gene>
<keyword evidence="4" id="KW-0966">Cell projection</keyword>
<protein>
    <recommendedName>
        <fullName evidence="3">Topoisomerase I damage affected protein 2</fullName>
    </recommendedName>
</protein>
<comment type="subcellular location">
    <subcellularLocation>
        <location evidence="1">Cell projection</location>
    </subcellularLocation>
</comment>
<dbReference type="Gene3D" id="3.30.1140.40">
    <property type="entry name" value="Tctex-1"/>
    <property type="match status" value="1"/>
</dbReference>
<dbReference type="EMBL" id="CP015061">
    <property type="protein sequence ID" value="QGN18148.1"/>
    <property type="molecule type" value="Genomic_DNA"/>
</dbReference>
<evidence type="ECO:0000256" key="4">
    <source>
        <dbReference type="ARBA" id="ARBA00023273"/>
    </source>
</evidence>
<evidence type="ECO:0000313" key="5">
    <source>
        <dbReference type="EMBL" id="QGN18148.1"/>
    </source>
</evidence>
<dbReference type="Proteomes" id="UP000422736">
    <property type="component" value="Chromosome 7"/>
</dbReference>